<keyword evidence="5" id="KW-0325">Glycoprotein</keyword>
<dbReference type="OrthoDB" id="2130629at2759"/>
<dbReference type="InterPro" id="IPR029058">
    <property type="entry name" value="AB_hydrolase_fold"/>
</dbReference>
<keyword evidence="3" id="KW-0732">Signal</keyword>
<dbReference type="Proteomes" id="UP000270296">
    <property type="component" value="Unassembled WGS sequence"/>
</dbReference>
<dbReference type="Pfam" id="PF05577">
    <property type="entry name" value="Peptidase_S28"/>
    <property type="match status" value="1"/>
</dbReference>
<dbReference type="PANTHER" id="PTHR11010">
    <property type="entry name" value="PROTEASE S28 PRO-X CARBOXYPEPTIDASE-RELATED"/>
    <property type="match status" value="1"/>
</dbReference>
<proteinExistence type="inferred from homology"/>
<evidence type="ECO:0000313" key="7">
    <source>
        <dbReference type="Proteomes" id="UP000270296"/>
    </source>
</evidence>
<evidence type="ECO:0000256" key="3">
    <source>
        <dbReference type="ARBA" id="ARBA00022729"/>
    </source>
</evidence>
<gene>
    <name evidence="6" type="ORF">SBAD_LOCUS79</name>
</gene>
<evidence type="ECO:0000313" key="8">
    <source>
        <dbReference type="WBParaSite" id="SBAD_0000008801-mRNA-1"/>
    </source>
</evidence>
<dbReference type="GO" id="GO:0070008">
    <property type="term" value="F:serine-type exopeptidase activity"/>
    <property type="evidence" value="ECO:0007669"/>
    <property type="project" value="InterPro"/>
</dbReference>
<evidence type="ECO:0000313" key="6">
    <source>
        <dbReference type="EMBL" id="VDO79353.1"/>
    </source>
</evidence>
<keyword evidence="4" id="KW-0378">Hydrolase</keyword>
<evidence type="ECO:0000256" key="2">
    <source>
        <dbReference type="ARBA" id="ARBA00022670"/>
    </source>
</evidence>
<name>A0A183I8Y6_9BILA</name>
<protein>
    <submittedName>
        <fullName evidence="8">Peptidase_S9 domain-containing protein</fullName>
    </submittedName>
</protein>
<dbReference type="SUPFAM" id="SSF53474">
    <property type="entry name" value="alpha/beta-Hydrolases"/>
    <property type="match status" value="1"/>
</dbReference>
<evidence type="ECO:0000256" key="1">
    <source>
        <dbReference type="ARBA" id="ARBA00011079"/>
    </source>
</evidence>
<sequence length="184" mass="21137">MKPSSWSMESCNIDEIRYFANYDCIRSRTTFFAFLEYLAEQNHALLVYLEHRYYGKSRPTRLVNECLNSDLTWLSTEQVLADTANLIAYFKKTRNNPSIVVFGCGYAGSLAVWFRLKYEHLCNGAVAFNAPLELKADYSGNCQRCLSDQQSYSLTLWLADEAGFELQSCRVSVQTKVFSNRLLP</sequence>
<organism evidence="8">
    <name type="scientific">Soboliphyme baturini</name>
    <dbReference type="NCBI Taxonomy" id="241478"/>
    <lineage>
        <taxon>Eukaryota</taxon>
        <taxon>Metazoa</taxon>
        <taxon>Ecdysozoa</taxon>
        <taxon>Nematoda</taxon>
        <taxon>Enoplea</taxon>
        <taxon>Dorylaimia</taxon>
        <taxon>Dioctophymatida</taxon>
        <taxon>Dioctophymatoidea</taxon>
        <taxon>Soboliphymatidae</taxon>
        <taxon>Soboliphyme</taxon>
    </lineage>
</organism>
<dbReference type="PANTHER" id="PTHR11010:SF117">
    <property type="entry name" value="SERINE PROTEASE 16"/>
    <property type="match status" value="1"/>
</dbReference>
<reference evidence="8" key="1">
    <citation type="submission" date="2016-06" db="UniProtKB">
        <authorList>
            <consortium name="WormBaseParasite"/>
        </authorList>
    </citation>
    <scope>IDENTIFICATION</scope>
</reference>
<dbReference type="GO" id="GO:0008239">
    <property type="term" value="F:dipeptidyl-peptidase activity"/>
    <property type="evidence" value="ECO:0007669"/>
    <property type="project" value="TreeGrafter"/>
</dbReference>
<dbReference type="EMBL" id="UZAM01000106">
    <property type="protein sequence ID" value="VDO79353.1"/>
    <property type="molecule type" value="Genomic_DNA"/>
</dbReference>
<keyword evidence="2" id="KW-0645">Protease</keyword>
<accession>A0A183I8Y6</accession>
<dbReference type="WBParaSite" id="SBAD_0000008801-mRNA-1">
    <property type="protein sequence ID" value="SBAD_0000008801-mRNA-1"/>
    <property type="gene ID" value="SBAD_0000008801"/>
</dbReference>
<dbReference type="AlphaFoldDB" id="A0A183I8Y6"/>
<dbReference type="InterPro" id="IPR008758">
    <property type="entry name" value="Peptidase_S28"/>
</dbReference>
<keyword evidence="7" id="KW-1185">Reference proteome</keyword>
<dbReference type="Gene3D" id="3.40.50.1820">
    <property type="entry name" value="alpha/beta hydrolase"/>
    <property type="match status" value="1"/>
</dbReference>
<dbReference type="GO" id="GO:0006508">
    <property type="term" value="P:proteolysis"/>
    <property type="evidence" value="ECO:0007669"/>
    <property type="project" value="UniProtKB-KW"/>
</dbReference>
<reference evidence="6 7" key="2">
    <citation type="submission" date="2018-11" db="EMBL/GenBank/DDBJ databases">
        <authorList>
            <consortium name="Pathogen Informatics"/>
        </authorList>
    </citation>
    <scope>NUCLEOTIDE SEQUENCE [LARGE SCALE GENOMIC DNA]</scope>
</reference>
<evidence type="ECO:0000256" key="5">
    <source>
        <dbReference type="ARBA" id="ARBA00023180"/>
    </source>
</evidence>
<comment type="similarity">
    <text evidence="1">Belongs to the peptidase S28 family.</text>
</comment>
<evidence type="ECO:0000256" key="4">
    <source>
        <dbReference type="ARBA" id="ARBA00022801"/>
    </source>
</evidence>